<proteinExistence type="predicted"/>
<evidence type="ECO:0000256" key="2">
    <source>
        <dbReference type="SAM" id="Phobius"/>
    </source>
</evidence>
<protein>
    <submittedName>
        <fullName evidence="3">Uncharacterized protein</fullName>
    </submittedName>
</protein>
<reference evidence="3" key="1">
    <citation type="submission" date="2022-10" db="EMBL/GenBank/DDBJ databases">
        <title>Determination and structural analysis of whole genome sequence of Sarocladium strictum F4-1.</title>
        <authorList>
            <person name="Hu L."/>
            <person name="Jiang Y."/>
        </authorList>
    </citation>
    <scope>NUCLEOTIDE SEQUENCE</scope>
    <source>
        <strain evidence="3">F4-1</strain>
    </source>
</reference>
<dbReference type="AlphaFoldDB" id="A0AA39GH65"/>
<keyword evidence="2" id="KW-1133">Transmembrane helix</keyword>
<dbReference type="EMBL" id="JAPDFR010000004">
    <property type="protein sequence ID" value="KAK0387277.1"/>
    <property type="molecule type" value="Genomic_DNA"/>
</dbReference>
<keyword evidence="4" id="KW-1185">Reference proteome</keyword>
<gene>
    <name evidence="3" type="ORF">NLU13_5590</name>
</gene>
<evidence type="ECO:0000313" key="4">
    <source>
        <dbReference type="Proteomes" id="UP001175261"/>
    </source>
</evidence>
<sequence>MSSSDDSSSSVLGAPVSYVIIPLIGVVVFAATISILLLRRRRRSRLIYGTNSNNPHGANDWPGRPGQPHVHQNRGGTRWGPWGATRSQDGLNELGEAPPPYMGKKSGQDGGDIELGMPPEYHVAGPAPAVTTESRRH</sequence>
<name>A0AA39GH65_SARSR</name>
<feature type="transmembrane region" description="Helical" evidence="2">
    <location>
        <begin position="16"/>
        <end position="38"/>
    </location>
</feature>
<comment type="caution">
    <text evidence="3">The sequence shown here is derived from an EMBL/GenBank/DDBJ whole genome shotgun (WGS) entry which is preliminary data.</text>
</comment>
<accession>A0AA39GH65</accession>
<feature type="region of interest" description="Disordered" evidence="1">
    <location>
        <begin position="48"/>
        <end position="137"/>
    </location>
</feature>
<keyword evidence="2" id="KW-0472">Membrane</keyword>
<keyword evidence="2" id="KW-0812">Transmembrane</keyword>
<dbReference type="Proteomes" id="UP001175261">
    <property type="component" value="Unassembled WGS sequence"/>
</dbReference>
<evidence type="ECO:0000313" key="3">
    <source>
        <dbReference type="EMBL" id="KAK0387277.1"/>
    </source>
</evidence>
<evidence type="ECO:0000256" key="1">
    <source>
        <dbReference type="SAM" id="MobiDB-lite"/>
    </source>
</evidence>
<organism evidence="3 4">
    <name type="scientific">Sarocladium strictum</name>
    <name type="common">Black bundle disease fungus</name>
    <name type="synonym">Acremonium strictum</name>
    <dbReference type="NCBI Taxonomy" id="5046"/>
    <lineage>
        <taxon>Eukaryota</taxon>
        <taxon>Fungi</taxon>
        <taxon>Dikarya</taxon>
        <taxon>Ascomycota</taxon>
        <taxon>Pezizomycotina</taxon>
        <taxon>Sordariomycetes</taxon>
        <taxon>Hypocreomycetidae</taxon>
        <taxon>Hypocreales</taxon>
        <taxon>Sarocladiaceae</taxon>
        <taxon>Sarocladium</taxon>
    </lineage>
</organism>